<gene>
    <name evidence="1" type="ORF">FGO68_gene12927</name>
</gene>
<keyword evidence="2" id="KW-1185">Reference proteome</keyword>
<sequence>MNLPLQIKLRDNDDPSAKIRILRNIKGNLANQNGTAYNSIRLENQRSVSKLEGDGAFERFERDVRFLTREDRMKSNFEASFVK</sequence>
<reference evidence="1" key="1">
    <citation type="submission" date="2019-06" db="EMBL/GenBank/DDBJ databases">
        <authorList>
            <person name="Zheng W."/>
        </authorList>
    </citation>
    <scope>NUCLEOTIDE SEQUENCE</scope>
    <source>
        <strain evidence="1">QDHG01</strain>
    </source>
</reference>
<dbReference type="AlphaFoldDB" id="A0A8J8NQX8"/>
<dbReference type="EMBL" id="RRYP01009965">
    <property type="protein sequence ID" value="TNV78714.1"/>
    <property type="molecule type" value="Genomic_DNA"/>
</dbReference>
<evidence type="ECO:0000313" key="1">
    <source>
        <dbReference type="EMBL" id="TNV78714.1"/>
    </source>
</evidence>
<dbReference type="Proteomes" id="UP000785679">
    <property type="component" value="Unassembled WGS sequence"/>
</dbReference>
<proteinExistence type="predicted"/>
<organism evidence="1 2">
    <name type="scientific">Halteria grandinella</name>
    <dbReference type="NCBI Taxonomy" id="5974"/>
    <lineage>
        <taxon>Eukaryota</taxon>
        <taxon>Sar</taxon>
        <taxon>Alveolata</taxon>
        <taxon>Ciliophora</taxon>
        <taxon>Intramacronucleata</taxon>
        <taxon>Spirotrichea</taxon>
        <taxon>Stichotrichia</taxon>
        <taxon>Sporadotrichida</taxon>
        <taxon>Halteriidae</taxon>
        <taxon>Halteria</taxon>
    </lineage>
</organism>
<name>A0A8J8NQX8_HALGN</name>
<protein>
    <submittedName>
        <fullName evidence="1">Uncharacterized protein</fullName>
    </submittedName>
</protein>
<comment type="caution">
    <text evidence="1">The sequence shown here is derived from an EMBL/GenBank/DDBJ whole genome shotgun (WGS) entry which is preliminary data.</text>
</comment>
<evidence type="ECO:0000313" key="2">
    <source>
        <dbReference type="Proteomes" id="UP000785679"/>
    </source>
</evidence>
<accession>A0A8J8NQX8</accession>